<dbReference type="EMBL" id="JAKEKT020000044">
    <property type="protein sequence ID" value="KAL1641000.1"/>
    <property type="molecule type" value="Genomic_DNA"/>
</dbReference>
<protein>
    <recommendedName>
        <fullName evidence="5">Short-chain dehydrogenase</fullName>
    </recommendedName>
</protein>
<dbReference type="PANTHER" id="PTHR24320:SF152">
    <property type="entry name" value="SHORT-CHAIN DEHYDROGENASE_REDUCTASE FAMILY PROTEIN"/>
    <property type="match status" value="1"/>
</dbReference>
<dbReference type="Proteomes" id="UP001521184">
    <property type="component" value="Unassembled WGS sequence"/>
</dbReference>
<name>A0ABR3TN69_9PEZI</name>
<evidence type="ECO:0000256" key="2">
    <source>
        <dbReference type="ARBA" id="ARBA00023002"/>
    </source>
</evidence>
<dbReference type="PANTHER" id="PTHR24320">
    <property type="entry name" value="RETINOL DEHYDROGENASE"/>
    <property type="match status" value="1"/>
</dbReference>
<evidence type="ECO:0000256" key="1">
    <source>
        <dbReference type="ARBA" id="ARBA00006484"/>
    </source>
</evidence>
<dbReference type="Gene3D" id="3.40.50.720">
    <property type="entry name" value="NAD(P)-binding Rossmann-like Domain"/>
    <property type="match status" value="1"/>
</dbReference>
<dbReference type="PRINTS" id="PR00081">
    <property type="entry name" value="GDHRDH"/>
</dbReference>
<proteinExistence type="inferred from homology"/>
<accession>A0ABR3TN69</accession>
<evidence type="ECO:0000313" key="3">
    <source>
        <dbReference type="EMBL" id="KAL1641000.1"/>
    </source>
</evidence>
<gene>
    <name evidence="3" type="ORF">SLS58_006442</name>
</gene>
<dbReference type="InterPro" id="IPR036291">
    <property type="entry name" value="NAD(P)-bd_dom_sf"/>
</dbReference>
<evidence type="ECO:0000313" key="4">
    <source>
        <dbReference type="Proteomes" id="UP001521184"/>
    </source>
</evidence>
<organism evidence="3 4">
    <name type="scientific">Diplodia intermedia</name>
    <dbReference type="NCBI Taxonomy" id="856260"/>
    <lineage>
        <taxon>Eukaryota</taxon>
        <taxon>Fungi</taxon>
        <taxon>Dikarya</taxon>
        <taxon>Ascomycota</taxon>
        <taxon>Pezizomycotina</taxon>
        <taxon>Dothideomycetes</taxon>
        <taxon>Dothideomycetes incertae sedis</taxon>
        <taxon>Botryosphaeriales</taxon>
        <taxon>Botryosphaeriaceae</taxon>
        <taxon>Diplodia</taxon>
    </lineage>
</organism>
<keyword evidence="2" id="KW-0560">Oxidoreductase</keyword>
<evidence type="ECO:0008006" key="5">
    <source>
        <dbReference type="Google" id="ProtNLM"/>
    </source>
</evidence>
<dbReference type="InterPro" id="IPR002347">
    <property type="entry name" value="SDR_fam"/>
</dbReference>
<dbReference type="SUPFAM" id="SSF51735">
    <property type="entry name" value="NAD(P)-binding Rossmann-fold domains"/>
    <property type="match status" value="1"/>
</dbReference>
<reference evidence="3 4" key="1">
    <citation type="journal article" date="2023" name="Plant Dis.">
        <title>First Report of Diplodia intermedia Causing Canker and Dieback Diseases on Apple Trees in Canada.</title>
        <authorList>
            <person name="Ellouze W."/>
            <person name="Ilyukhin E."/>
            <person name="Sulman M."/>
            <person name="Ali S."/>
        </authorList>
    </citation>
    <scope>NUCLEOTIDE SEQUENCE [LARGE SCALE GENOMIC DNA]</scope>
    <source>
        <strain evidence="3 4">M45-28</strain>
    </source>
</reference>
<comment type="similarity">
    <text evidence="1">Belongs to the short-chain dehydrogenases/reductases (SDR) family.</text>
</comment>
<sequence>MTGTVVLTGAAGGLGSALAENIVSRQEPDACIFTVRNQSSANAQPLHALRDTAHGKTIEIHELDLATLDSVRAFAADINKRVASQQLPRISVLILNAAVIPAGNQRLYTNADGAKIEMMFAVNHLANFLLTLLLLPSMDGEKGRVVLVSSHAHDLQSASLSKYRPEKLPWDLDEIARGEQTPEPGDEANDVMRRYGMSKLCQILFMHELQARIDATPHLNGVCMLAVNPGAMIHSNMLNKLDNPVMKYAVGPIAAGVFRAVQYFNPDGIMRTVERSAADVQKAAFSFDDPLLGSHPKGLYFDGAKIVKAAEDSFDETKQKELWDFSVKLAGLSEDDVLRCIGSA</sequence>
<comment type="caution">
    <text evidence="3">The sequence shown here is derived from an EMBL/GenBank/DDBJ whole genome shotgun (WGS) entry which is preliminary data.</text>
</comment>
<keyword evidence="4" id="KW-1185">Reference proteome</keyword>
<dbReference type="Pfam" id="PF00106">
    <property type="entry name" value="adh_short"/>
    <property type="match status" value="1"/>
</dbReference>